<evidence type="ECO:0000259" key="4">
    <source>
        <dbReference type="PROSITE" id="PS00773"/>
    </source>
</evidence>
<dbReference type="CDD" id="cd00325">
    <property type="entry name" value="chitinase_GH19"/>
    <property type="match status" value="1"/>
</dbReference>
<organism evidence="6 7">
    <name type="scientific">Gossypium mustelinum</name>
    <name type="common">Cotton</name>
    <name type="synonym">Gossypium caicoense</name>
    <dbReference type="NCBI Taxonomy" id="34275"/>
    <lineage>
        <taxon>Eukaryota</taxon>
        <taxon>Viridiplantae</taxon>
        <taxon>Streptophyta</taxon>
        <taxon>Embryophyta</taxon>
        <taxon>Tracheophyta</taxon>
        <taxon>Spermatophyta</taxon>
        <taxon>Magnoliopsida</taxon>
        <taxon>eudicotyledons</taxon>
        <taxon>Gunneridae</taxon>
        <taxon>Pentapetalae</taxon>
        <taxon>rosids</taxon>
        <taxon>malvids</taxon>
        <taxon>Malvales</taxon>
        <taxon>Malvaceae</taxon>
        <taxon>Malvoideae</taxon>
        <taxon>Gossypium</taxon>
    </lineage>
</organism>
<dbReference type="PIRSF" id="PIRSF001060">
    <property type="entry name" value="Endochitinase"/>
    <property type="match status" value="1"/>
</dbReference>
<keyword evidence="3" id="KW-0732">Signal</keyword>
<feature type="disulfide bond" evidence="2">
    <location>
        <begin position="50"/>
        <end position="81"/>
    </location>
</feature>
<dbReference type="GO" id="GO:0006032">
    <property type="term" value="P:chitin catabolic process"/>
    <property type="evidence" value="ECO:0007669"/>
    <property type="project" value="InterPro"/>
</dbReference>
<dbReference type="GO" id="GO:0005975">
    <property type="term" value="P:carbohydrate metabolic process"/>
    <property type="evidence" value="ECO:0007669"/>
    <property type="project" value="InterPro"/>
</dbReference>
<dbReference type="PROSITE" id="PS00773">
    <property type="entry name" value="CHITINASE_19_1"/>
    <property type="match status" value="1"/>
</dbReference>
<feature type="disulfide bond" evidence="2">
    <location>
        <begin position="94"/>
        <end position="103"/>
    </location>
</feature>
<dbReference type="AlphaFoldDB" id="A0A5D2Y1B4"/>
<dbReference type="Pfam" id="PF00182">
    <property type="entry name" value="Glyco_hydro_19"/>
    <property type="match status" value="2"/>
</dbReference>
<evidence type="ECO:0000256" key="3">
    <source>
        <dbReference type="SAM" id="SignalP"/>
    </source>
</evidence>
<dbReference type="Gene3D" id="1.10.530.10">
    <property type="match status" value="1"/>
</dbReference>
<dbReference type="GO" id="GO:0016998">
    <property type="term" value="P:cell wall macromolecule catabolic process"/>
    <property type="evidence" value="ECO:0007669"/>
    <property type="project" value="InterPro"/>
</dbReference>
<dbReference type="PROSITE" id="PS00774">
    <property type="entry name" value="CHITINASE_19_2"/>
    <property type="match status" value="1"/>
</dbReference>
<dbReference type="Gene3D" id="3.30.20.10">
    <property type="entry name" value="Endochitinase, domain 2"/>
    <property type="match status" value="1"/>
</dbReference>
<name>A0A5D2Y1B4_GOSMU</name>
<dbReference type="InterPro" id="IPR023346">
    <property type="entry name" value="Lysozyme-like_dom_sf"/>
</dbReference>
<dbReference type="FunFam" id="3.30.20.10:FF:000001">
    <property type="entry name" value="Endochitinase (Chitinase)"/>
    <property type="match status" value="1"/>
</dbReference>
<protein>
    <recommendedName>
        <fullName evidence="4 5">Glycoside hydrolase family 19 catalytic domain-containing protein</fullName>
    </recommendedName>
</protein>
<keyword evidence="1 2" id="KW-1015">Disulfide bond</keyword>
<evidence type="ECO:0000256" key="1">
    <source>
        <dbReference type="ARBA" id="ARBA00023157"/>
    </source>
</evidence>
<dbReference type="EMBL" id="CM017644">
    <property type="protein sequence ID" value="TYJ19957.1"/>
    <property type="molecule type" value="Genomic_DNA"/>
</dbReference>
<gene>
    <name evidence="6" type="ORF">E1A91_A09G227400v1</name>
</gene>
<feature type="chain" id="PRO_5022788712" description="Glycoside hydrolase family 19 catalytic domain-containing protein" evidence="3">
    <location>
        <begin position="28"/>
        <end position="213"/>
    </location>
</feature>
<dbReference type="InterPro" id="IPR000726">
    <property type="entry name" value="Glyco_hydro_19_cat"/>
</dbReference>
<evidence type="ECO:0000313" key="6">
    <source>
        <dbReference type="EMBL" id="TYJ19957.1"/>
    </source>
</evidence>
<reference evidence="6 7" key="1">
    <citation type="submission" date="2019-07" db="EMBL/GenBank/DDBJ databases">
        <title>WGS assembly of Gossypium mustelinum.</title>
        <authorList>
            <person name="Chen Z.J."/>
            <person name="Sreedasyam A."/>
            <person name="Ando A."/>
            <person name="Song Q."/>
            <person name="De L."/>
            <person name="Hulse-Kemp A."/>
            <person name="Ding M."/>
            <person name="Ye W."/>
            <person name="Kirkbride R."/>
            <person name="Jenkins J."/>
            <person name="Plott C."/>
            <person name="Lovell J."/>
            <person name="Lin Y.-M."/>
            <person name="Vaughn R."/>
            <person name="Liu B."/>
            <person name="Li W."/>
            <person name="Simpson S."/>
            <person name="Scheffler B."/>
            <person name="Saski C."/>
            <person name="Grover C."/>
            <person name="Hu G."/>
            <person name="Conover J."/>
            <person name="Carlson J."/>
            <person name="Shu S."/>
            <person name="Boston L."/>
            <person name="Williams M."/>
            <person name="Peterson D."/>
            <person name="Mcgee K."/>
            <person name="Jones D."/>
            <person name="Wendel J."/>
            <person name="Stelly D."/>
            <person name="Grimwood J."/>
            <person name="Schmutz J."/>
        </authorList>
    </citation>
    <scope>NUCLEOTIDE SEQUENCE [LARGE SCALE GENOMIC DNA]</scope>
    <source>
        <strain evidence="6">1408120.09</strain>
    </source>
</reference>
<feature type="disulfide bond" evidence="2">
    <location>
        <begin position="181"/>
        <end position="213"/>
    </location>
</feature>
<accession>A0A5D2Y1B4</accession>
<evidence type="ECO:0000256" key="2">
    <source>
        <dbReference type="PIRSR" id="PIRSR001060-2"/>
    </source>
</evidence>
<dbReference type="GO" id="GO:0004568">
    <property type="term" value="F:chitinase activity"/>
    <property type="evidence" value="ECO:0007669"/>
    <property type="project" value="InterPro"/>
</dbReference>
<sequence>MLFPSMWKSLVAIFMAGIIAGLVSVKAQMVADIVTDQFFNGNLNQADASCEGRNFYSRAAFLEALNSFTQFGTADDTRHFCYIEEINGATRDYCDETNTQYPCNPDKGYYGRGPIQLSWNFNYGPAGESIGFDGLNSPETVATDPVISFKTALWYWVNFVQPVISQGFGATIRAINGAIECDGGNQAAVQARINYYTEYCSRFGVDPGPNLSC</sequence>
<feature type="domain" description="Glycoside hydrolase family 19 catalytic" evidence="4">
    <location>
        <begin position="50"/>
        <end position="72"/>
    </location>
</feature>
<dbReference type="SUPFAM" id="SSF53955">
    <property type="entry name" value="Lysozyme-like"/>
    <property type="match status" value="1"/>
</dbReference>
<proteinExistence type="predicted"/>
<evidence type="ECO:0000259" key="5">
    <source>
        <dbReference type="PROSITE" id="PS00774"/>
    </source>
</evidence>
<dbReference type="PANTHER" id="PTHR22595:SF186">
    <property type="entry name" value="ENDOCHITINASE EP3-LIKE"/>
    <property type="match status" value="1"/>
</dbReference>
<feature type="domain" description="Glycoside hydrolase family 19 catalytic" evidence="5">
    <location>
        <begin position="147"/>
        <end position="157"/>
    </location>
</feature>
<dbReference type="PANTHER" id="PTHR22595">
    <property type="entry name" value="CHITINASE-RELATED"/>
    <property type="match status" value="1"/>
</dbReference>
<evidence type="ECO:0000313" key="7">
    <source>
        <dbReference type="Proteomes" id="UP000323597"/>
    </source>
</evidence>
<dbReference type="Proteomes" id="UP000323597">
    <property type="component" value="Chromosome A09"/>
</dbReference>
<keyword evidence="7" id="KW-1185">Reference proteome</keyword>
<dbReference type="InterPro" id="IPR016283">
    <property type="entry name" value="Glyco_hydro_19"/>
</dbReference>
<feature type="signal peptide" evidence="3">
    <location>
        <begin position="1"/>
        <end position="27"/>
    </location>
</feature>